<evidence type="ECO:0000313" key="2">
    <source>
        <dbReference type="Ensembl" id="ENSCPOP00000029640.1"/>
    </source>
</evidence>
<reference evidence="2" key="3">
    <citation type="submission" date="2025-09" db="UniProtKB">
        <authorList>
            <consortium name="Ensembl"/>
        </authorList>
    </citation>
    <scope>IDENTIFICATION</scope>
    <source>
        <strain evidence="2">2N</strain>
    </source>
</reference>
<dbReference type="OMA" id="GYTIQEQ"/>
<accession>A0A286XVZ2</accession>
<keyword evidence="3" id="KW-1185">Reference proteome</keyword>
<dbReference type="EMBL" id="AAKN02035368">
    <property type="status" value="NOT_ANNOTATED_CDS"/>
    <property type="molecule type" value="Genomic_DNA"/>
</dbReference>
<feature type="signal peptide" evidence="1">
    <location>
        <begin position="1"/>
        <end position="20"/>
    </location>
</feature>
<protein>
    <submittedName>
        <fullName evidence="2">Chromosome 3 open reading frame 85</fullName>
    </submittedName>
</protein>
<dbReference type="Ensembl" id="ENSCPOT00000042461.1">
    <property type="protein sequence ID" value="ENSCPOP00000029640.1"/>
    <property type="gene ID" value="ENSCPOG00000040560.1"/>
</dbReference>
<gene>
    <name evidence="2" type="primary">C3orf85</name>
</gene>
<dbReference type="VEuPathDB" id="HostDB:ENSCPOG00000040560"/>
<dbReference type="InParanoid" id="A0A286XVZ2"/>
<evidence type="ECO:0000256" key="1">
    <source>
        <dbReference type="SAM" id="SignalP"/>
    </source>
</evidence>
<feature type="chain" id="PRO_5012651332" evidence="1">
    <location>
        <begin position="21"/>
        <end position="90"/>
    </location>
</feature>
<keyword evidence="1" id="KW-0732">Signal</keyword>
<organism evidence="2 3">
    <name type="scientific">Cavia porcellus</name>
    <name type="common">Guinea pig</name>
    <dbReference type="NCBI Taxonomy" id="10141"/>
    <lineage>
        <taxon>Eukaryota</taxon>
        <taxon>Metazoa</taxon>
        <taxon>Chordata</taxon>
        <taxon>Craniata</taxon>
        <taxon>Vertebrata</taxon>
        <taxon>Euteleostomi</taxon>
        <taxon>Mammalia</taxon>
        <taxon>Eutheria</taxon>
        <taxon>Euarchontoglires</taxon>
        <taxon>Glires</taxon>
        <taxon>Rodentia</taxon>
        <taxon>Hystricomorpha</taxon>
        <taxon>Caviidae</taxon>
        <taxon>Cavia</taxon>
    </lineage>
</organism>
<dbReference type="GeneTree" id="ENSGT00950000183224"/>
<reference evidence="2" key="2">
    <citation type="submission" date="2025-08" db="UniProtKB">
        <authorList>
            <consortium name="Ensembl"/>
        </authorList>
    </citation>
    <scope>IDENTIFICATION</scope>
    <source>
        <strain evidence="2">2N</strain>
    </source>
</reference>
<dbReference type="AlphaFoldDB" id="A0A286XVZ2"/>
<name>A0A286XVZ2_CAVPO</name>
<reference evidence="3" key="1">
    <citation type="journal article" date="2011" name="Nature">
        <title>A high-resolution map of human evolutionary constraint using 29 mammals.</title>
        <authorList>
            <person name="Lindblad-Toh K."/>
            <person name="Garber M."/>
            <person name="Zuk O."/>
            <person name="Lin M.F."/>
            <person name="Parker B.J."/>
            <person name="Washietl S."/>
            <person name="Kheradpour P."/>
            <person name="Ernst J."/>
            <person name="Jordan G."/>
            <person name="Mauceli E."/>
            <person name="Ward L.D."/>
            <person name="Lowe C.B."/>
            <person name="Holloway A.K."/>
            <person name="Clamp M."/>
            <person name="Gnerre S."/>
            <person name="Alfoldi J."/>
            <person name="Beal K."/>
            <person name="Chang J."/>
            <person name="Clawson H."/>
            <person name="Cuff J."/>
            <person name="Di Palma F."/>
            <person name="Fitzgerald S."/>
            <person name="Flicek P."/>
            <person name="Guttman M."/>
            <person name="Hubisz M.J."/>
            <person name="Jaffe D.B."/>
            <person name="Jungreis I."/>
            <person name="Kent W.J."/>
            <person name="Kostka D."/>
            <person name="Lara M."/>
            <person name="Martins A.L."/>
            <person name="Massingham T."/>
            <person name="Moltke I."/>
            <person name="Raney B.J."/>
            <person name="Rasmussen M.D."/>
            <person name="Robinson J."/>
            <person name="Stark A."/>
            <person name="Vilella A.J."/>
            <person name="Wen J."/>
            <person name="Xie X."/>
            <person name="Zody M.C."/>
            <person name="Baldwin J."/>
            <person name="Bloom T."/>
            <person name="Chin C.W."/>
            <person name="Heiman D."/>
            <person name="Nicol R."/>
            <person name="Nusbaum C."/>
            <person name="Young S."/>
            <person name="Wilkinson J."/>
            <person name="Worley K.C."/>
            <person name="Kovar C.L."/>
            <person name="Muzny D.M."/>
            <person name="Gibbs R.A."/>
            <person name="Cree A."/>
            <person name="Dihn H.H."/>
            <person name="Fowler G."/>
            <person name="Jhangiani S."/>
            <person name="Joshi V."/>
            <person name="Lee S."/>
            <person name="Lewis L.R."/>
            <person name="Nazareth L.V."/>
            <person name="Okwuonu G."/>
            <person name="Santibanez J."/>
            <person name="Warren W.C."/>
            <person name="Mardis E.R."/>
            <person name="Weinstock G.M."/>
            <person name="Wilson R.K."/>
            <person name="Delehaunty K."/>
            <person name="Dooling D."/>
            <person name="Fronik C."/>
            <person name="Fulton L."/>
            <person name="Fulton B."/>
            <person name="Graves T."/>
            <person name="Minx P."/>
            <person name="Sodergren E."/>
            <person name="Birney E."/>
            <person name="Margulies E.H."/>
            <person name="Herrero J."/>
            <person name="Green E.D."/>
            <person name="Haussler D."/>
            <person name="Siepel A."/>
            <person name="Goldman N."/>
            <person name="Pollard K.S."/>
            <person name="Pedersen J.S."/>
            <person name="Lander E.S."/>
            <person name="Kellis M."/>
        </authorList>
    </citation>
    <scope>NUCLEOTIDE SEQUENCE [LARGE SCALE GENOMIC DNA]</scope>
    <source>
        <strain evidence="3">2N</strain>
    </source>
</reference>
<sequence>MGYKVLQIVLCSTLLIGALGAPFFWEDPANQFLRLKRHVYLQDYWNPDESSDGWRITLADQIRETWISMKRTAQHYLDMNIFSFDMSADQ</sequence>
<proteinExistence type="predicted"/>
<evidence type="ECO:0000313" key="3">
    <source>
        <dbReference type="Proteomes" id="UP000005447"/>
    </source>
</evidence>
<dbReference type="Bgee" id="ENSCPOG00000040560">
    <property type="expression patterns" value="Expressed in frontal cortex and 1 other cell type or tissue"/>
</dbReference>
<dbReference type="Proteomes" id="UP000005447">
    <property type="component" value="Unassembled WGS sequence"/>
</dbReference>